<organism evidence="8 9">
    <name type="scientific">Vitis rotundifolia</name>
    <name type="common">Muscadine grape</name>
    <dbReference type="NCBI Taxonomy" id="103349"/>
    <lineage>
        <taxon>Eukaryota</taxon>
        <taxon>Viridiplantae</taxon>
        <taxon>Streptophyta</taxon>
        <taxon>Embryophyta</taxon>
        <taxon>Tracheophyta</taxon>
        <taxon>Spermatophyta</taxon>
        <taxon>Magnoliopsida</taxon>
        <taxon>eudicotyledons</taxon>
        <taxon>Gunneridae</taxon>
        <taxon>Pentapetalae</taxon>
        <taxon>rosids</taxon>
        <taxon>Vitales</taxon>
        <taxon>Vitaceae</taxon>
        <taxon>Viteae</taxon>
        <taxon>Vitis</taxon>
    </lineage>
</organism>
<dbReference type="InterPro" id="IPR009787">
    <property type="entry name" value="Jagunal"/>
</dbReference>
<dbReference type="GO" id="GO:0005789">
    <property type="term" value="C:endoplasmic reticulum membrane"/>
    <property type="evidence" value="ECO:0007669"/>
    <property type="project" value="UniProtKB-SubCell"/>
</dbReference>
<feature type="transmembrane region" description="Helical" evidence="7">
    <location>
        <begin position="141"/>
        <end position="166"/>
    </location>
</feature>
<reference evidence="8 9" key="1">
    <citation type="journal article" date="2023" name="BMC Biotechnol.">
        <title>Vitis rotundifolia cv Carlos genome sequencing.</title>
        <authorList>
            <person name="Huff M."/>
            <person name="Hulse-Kemp A."/>
            <person name="Scheffler B."/>
            <person name="Youngblood R."/>
            <person name="Simpson S."/>
            <person name="Babiker E."/>
            <person name="Staton M."/>
        </authorList>
    </citation>
    <scope>NUCLEOTIDE SEQUENCE [LARGE SCALE GENOMIC DNA]</scope>
    <source>
        <tissue evidence="8">Leaf</tissue>
    </source>
</reference>
<keyword evidence="4" id="KW-0256">Endoplasmic reticulum</keyword>
<evidence type="ECO:0000256" key="7">
    <source>
        <dbReference type="SAM" id="Phobius"/>
    </source>
</evidence>
<proteinExistence type="inferred from homology"/>
<feature type="transmembrane region" description="Helical" evidence="7">
    <location>
        <begin position="102"/>
        <end position="121"/>
    </location>
</feature>
<name>A0AA38YYK2_VITRO</name>
<evidence type="ECO:0000256" key="2">
    <source>
        <dbReference type="ARBA" id="ARBA00008462"/>
    </source>
</evidence>
<sequence>MQQRKSASSFGRPSGTDGSDFSYRMVVDSRYRKVAKGKSRLHVLIIAQAIIQLIGGLSRILLSTSKEEGPDKLAIATVALGFISLIIGELGQRRSRVNFLRLYMITASIGFLLSTGFVVQKNSLIEVLQDMSGGEMKLFELLQIGYVVLGFLVQISTISTIITLIWNMSPPKRAS</sequence>
<comment type="subcellular location">
    <subcellularLocation>
        <location evidence="1">Endoplasmic reticulum membrane</location>
        <topology evidence="1">Multi-pass membrane protein</topology>
    </subcellularLocation>
</comment>
<accession>A0AA38YYK2</accession>
<evidence type="ECO:0000256" key="3">
    <source>
        <dbReference type="ARBA" id="ARBA00022692"/>
    </source>
</evidence>
<protein>
    <recommendedName>
        <fullName evidence="10">Protein jagunal homolog 1-like</fullName>
    </recommendedName>
</protein>
<evidence type="ECO:0008006" key="10">
    <source>
        <dbReference type="Google" id="ProtNLM"/>
    </source>
</evidence>
<gene>
    <name evidence="8" type="ORF">PVL29_021058</name>
</gene>
<comment type="caution">
    <text evidence="8">The sequence shown here is derived from an EMBL/GenBank/DDBJ whole genome shotgun (WGS) entry which is preliminary data.</text>
</comment>
<evidence type="ECO:0000256" key="1">
    <source>
        <dbReference type="ARBA" id="ARBA00004477"/>
    </source>
</evidence>
<comment type="similarity">
    <text evidence="2">Belongs to the jagunal family.</text>
</comment>
<dbReference type="GO" id="GO:0016192">
    <property type="term" value="P:vesicle-mediated transport"/>
    <property type="evidence" value="ECO:0007669"/>
    <property type="project" value="TreeGrafter"/>
</dbReference>
<dbReference type="EMBL" id="JARBHA010000016">
    <property type="protein sequence ID" value="KAJ9679024.1"/>
    <property type="molecule type" value="Genomic_DNA"/>
</dbReference>
<keyword evidence="5 7" id="KW-1133">Transmembrane helix</keyword>
<evidence type="ECO:0000313" key="8">
    <source>
        <dbReference type="EMBL" id="KAJ9679024.1"/>
    </source>
</evidence>
<dbReference type="AlphaFoldDB" id="A0AA38YYK2"/>
<evidence type="ECO:0000313" key="9">
    <source>
        <dbReference type="Proteomes" id="UP001168098"/>
    </source>
</evidence>
<keyword evidence="9" id="KW-1185">Reference proteome</keyword>
<evidence type="ECO:0000256" key="4">
    <source>
        <dbReference type="ARBA" id="ARBA00022824"/>
    </source>
</evidence>
<keyword evidence="3 7" id="KW-0812">Transmembrane</keyword>
<dbReference type="PANTHER" id="PTHR20955">
    <property type="entry name" value="PROTEIN JAGUNAL HOMOLOG 1"/>
    <property type="match status" value="1"/>
</dbReference>
<feature type="transmembrane region" description="Helical" evidence="7">
    <location>
        <begin position="41"/>
        <end position="61"/>
    </location>
</feature>
<dbReference type="GO" id="GO:0007029">
    <property type="term" value="P:endoplasmic reticulum organization"/>
    <property type="evidence" value="ECO:0007669"/>
    <property type="project" value="InterPro"/>
</dbReference>
<dbReference type="PANTHER" id="PTHR20955:SF1">
    <property type="entry name" value="PROTEIN JAGUNAL HOMOLOG 1"/>
    <property type="match status" value="1"/>
</dbReference>
<evidence type="ECO:0000256" key="6">
    <source>
        <dbReference type="ARBA" id="ARBA00023136"/>
    </source>
</evidence>
<dbReference type="Proteomes" id="UP001168098">
    <property type="component" value="Unassembled WGS sequence"/>
</dbReference>
<feature type="transmembrane region" description="Helical" evidence="7">
    <location>
        <begin position="73"/>
        <end position="90"/>
    </location>
</feature>
<evidence type="ECO:0000256" key="5">
    <source>
        <dbReference type="ARBA" id="ARBA00022989"/>
    </source>
</evidence>
<keyword evidence="6 7" id="KW-0472">Membrane</keyword>
<dbReference type="Pfam" id="PF07086">
    <property type="entry name" value="Jagunal"/>
    <property type="match status" value="1"/>
</dbReference>